<reference evidence="1" key="1">
    <citation type="journal article" date="2020" name="Stud. Mycol.">
        <title>101 Dothideomycetes genomes: a test case for predicting lifestyles and emergence of pathogens.</title>
        <authorList>
            <person name="Haridas S."/>
            <person name="Albert R."/>
            <person name="Binder M."/>
            <person name="Bloem J."/>
            <person name="Labutti K."/>
            <person name="Salamov A."/>
            <person name="Andreopoulos B."/>
            <person name="Baker S."/>
            <person name="Barry K."/>
            <person name="Bills G."/>
            <person name="Bluhm B."/>
            <person name="Cannon C."/>
            <person name="Castanera R."/>
            <person name="Culley D."/>
            <person name="Daum C."/>
            <person name="Ezra D."/>
            <person name="Gonzalez J."/>
            <person name="Henrissat B."/>
            <person name="Kuo A."/>
            <person name="Liang C."/>
            <person name="Lipzen A."/>
            <person name="Lutzoni F."/>
            <person name="Magnuson J."/>
            <person name="Mondo S."/>
            <person name="Nolan M."/>
            <person name="Ohm R."/>
            <person name="Pangilinan J."/>
            <person name="Park H.-J."/>
            <person name="Ramirez L."/>
            <person name="Alfaro M."/>
            <person name="Sun H."/>
            <person name="Tritt A."/>
            <person name="Yoshinaga Y."/>
            <person name="Zwiers L.-H."/>
            <person name="Turgeon B."/>
            <person name="Goodwin S."/>
            <person name="Spatafora J."/>
            <person name="Crous P."/>
            <person name="Grigoriev I."/>
        </authorList>
    </citation>
    <scope>NUCLEOTIDE SEQUENCE</scope>
    <source>
        <strain evidence="1">CBS 107.79</strain>
    </source>
</reference>
<sequence length="66" mass="7545">LTKLGVSAEKLMGSAWQFTPRTIDLNRGIQLHEPHPDGTVHATLSRRYDRRLARAYGWHGGMFKLK</sequence>
<name>A0A6A5VXP3_9PLEO</name>
<protein>
    <submittedName>
        <fullName evidence="1">Uncharacterized protein</fullName>
    </submittedName>
</protein>
<dbReference type="EMBL" id="ML976657">
    <property type="protein sequence ID" value="KAF1979666.1"/>
    <property type="molecule type" value="Genomic_DNA"/>
</dbReference>
<dbReference type="OrthoDB" id="2922289at2759"/>
<dbReference type="PANTHER" id="PTHR40788:SF2">
    <property type="entry name" value="CLR5 DOMAIN-CONTAINING PROTEIN"/>
    <property type="match status" value="1"/>
</dbReference>
<feature type="non-terminal residue" evidence="1">
    <location>
        <position position="1"/>
    </location>
</feature>
<dbReference type="AlphaFoldDB" id="A0A6A5VXP3"/>
<gene>
    <name evidence="1" type="ORF">BU23DRAFT_445911</name>
</gene>
<evidence type="ECO:0000313" key="1">
    <source>
        <dbReference type="EMBL" id="KAF1979666.1"/>
    </source>
</evidence>
<proteinExistence type="predicted"/>
<evidence type="ECO:0000313" key="2">
    <source>
        <dbReference type="Proteomes" id="UP000800036"/>
    </source>
</evidence>
<dbReference type="PANTHER" id="PTHR40788">
    <property type="entry name" value="CLR5 DOMAIN-CONTAINING PROTEIN-RELATED"/>
    <property type="match status" value="1"/>
</dbReference>
<keyword evidence="2" id="KW-1185">Reference proteome</keyword>
<dbReference type="Proteomes" id="UP000800036">
    <property type="component" value="Unassembled WGS sequence"/>
</dbReference>
<accession>A0A6A5VXP3</accession>
<organism evidence="1 2">
    <name type="scientific">Bimuria novae-zelandiae CBS 107.79</name>
    <dbReference type="NCBI Taxonomy" id="1447943"/>
    <lineage>
        <taxon>Eukaryota</taxon>
        <taxon>Fungi</taxon>
        <taxon>Dikarya</taxon>
        <taxon>Ascomycota</taxon>
        <taxon>Pezizomycotina</taxon>
        <taxon>Dothideomycetes</taxon>
        <taxon>Pleosporomycetidae</taxon>
        <taxon>Pleosporales</taxon>
        <taxon>Massarineae</taxon>
        <taxon>Didymosphaeriaceae</taxon>
        <taxon>Bimuria</taxon>
    </lineage>
</organism>